<dbReference type="OrthoDB" id="5384655at2"/>
<protein>
    <submittedName>
        <fullName evidence="1">Uncharacterized protein</fullName>
    </submittedName>
</protein>
<proteinExistence type="predicted"/>
<evidence type="ECO:0000313" key="2">
    <source>
        <dbReference type="EMBL" id="SEU14092.1"/>
    </source>
</evidence>
<dbReference type="RefSeq" id="WP_074954992.1">
    <property type="nucleotide sequence ID" value="NZ_BJXR01000031.1"/>
</dbReference>
<reference evidence="1 4" key="2">
    <citation type="submission" date="2019-07" db="EMBL/GenBank/DDBJ databases">
        <title>Whole genome shotgun sequence of Myxococcus fulvus NBRC 100333.</title>
        <authorList>
            <person name="Hosoyama A."/>
            <person name="Uohara A."/>
            <person name="Ohji S."/>
            <person name="Ichikawa N."/>
        </authorList>
    </citation>
    <scope>NUCLEOTIDE SEQUENCE [LARGE SCALE GENOMIC DNA]</scope>
    <source>
        <strain evidence="1 4">NBRC 100333</strain>
    </source>
</reference>
<gene>
    <name evidence="1" type="ORF">MFU01_40280</name>
    <name evidence="2" type="ORF">SAMN05443572_105248</name>
</gene>
<comment type="caution">
    <text evidence="1">The sequence shown here is derived from an EMBL/GenBank/DDBJ whole genome shotgun (WGS) entry which is preliminary data.</text>
</comment>
<dbReference type="Proteomes" id="UP000321514">
    <property type="component" value="Unassembled WGS sequence"/>
</dbReference>
<organism evidence="1 4">
    <name type="scientific">Myxococcus fulvus</name>
    <dbReference type="NCBI Taxonomy" id="33"/>
    <lineage>
        <taxon>Bacteria</taxon>
        <taxon>Pseudomonadati</taxon>
        <taxon>Myxococcota</taxon>
        <taxon>Myxococcia</taxon>
        <taxon>Myxococcales</taxon>
        <taxon>Cystobacterineae</taxon>
        <taxon>Myxococcaceae</taxon>
        <taxon>Myxococcus</taxon>
    </lineage>
</organism>
<keyword evidence="3" id="KW-1185">Reference proteome</keyword>
<evidence type="ECO:0000313" key="1">
    <source>
        <dbReference type="EMBL" id="GEN08991.1"/>
    </source>
</evidence>
<evidence type="ECO:0000313" key="4">
    <source>
        <dbReference type="Proteomes" id="UP000321514"/>
    </source>
</evidence>
<dbReference type="EMBL" id="FOIB01000005">
    <property type="protein sequence ID" value="SEU14092.1"/>
    <property type="molecule type" value="Genomic_DNA"/>
</dbReference>
<dbReference type="Proteomes" id="UP000183760">
    <property type="component" value="Unassembled WGS sequence"/>
</dbReference>
<accession>A0A511T497</accession>
<dbReference type="EMBL" id="BJXR01000031">
    <property type="protein sequence ID" value="GEN08991.1"/>
    <property type="molecule type" value="Genomic_DNA"/>
</dbReference>
<evidence type="ECO:0000313" key="3">
    <source>
        <dbReference type="Proteomes" id="UP000183760"/>
    </source>
</evidence>
<reference evidence="2 3" key="1">
    <citation type="submission" date="2016-10" db="EMBL/GenBank/DDBJ databases">
        <authorList>
            <person name="Varghese N."/>
            <person name="Submissions S."/>
        </authorList>
    </citation>
    <scope>NUCLEOTIDE SEQUENCE [LARGE SCALE GENOMIC DNA]</scope>
    <source>
        <strain evidence="2 3">DSM 16525</strain>
    </source>
</reference>
<name>A0A511T497_MYXFU</name>
<dbReference type="AlphaFoldDB" id="A0A511T497"/>
<sequence length="107" mass="12009">MSPTTIDTVADTATSFIDDYLTQHGNFTPDEEVDSSDPGALRLSLYRAMPDQTSPGTIVYTFIYGSKVEKDSPELQQWLEQIMVALKEAHPEVSQYKDIIELNSSDY</sequence>